<dbReference type="AntiFam" id="ANF00238">
    <property type="entry name" value="Shadow ORF (opposite gpx1)"/>
</dbReference>
<dbReference type="Proteomes" id="UP000039541">
    <property type="component" value="Unassembled WGS sequence"/>
</dbReference>
<proteinExistence type="predicted"/>
<name>A0A655BLX6_SALET</name>
<protein>
    <submittedName>
        <fullName evidence="1">Uncharacterized protein</fullName>
    </submittedName>
</protein>
<gene>
    <name evidence="1" type="ORF">ERS008202_00136</name>
</gene>
<evidence type="ECO:0000313" key="1">
    <source>
        <dbReference type="EMBL" id="CNT56605.1"/>
    </source>
</evidence>
<dbReference type="AlphaFoldDB" id="A0A655BLX6"/>
<accession>A0A655BLX6</accession>
<evidence type="ECO:0000313" key="2">
    <source>
        <dbReference type="Proteomes" id="UP000039541"/>
    </source>
</evidence>
<sequence>MARVAIHINFTEHRERDAPGAGTIGFNLLFAAWLLPHKLVAGKTQHDKPLICPRLLDIFQLFILRRQATSGGDVYNEQHFSGVFFKCSDLSINRRNVSIKKRVLHGVSLMSVE</sequence>
<organism evidence="1 2">
    <name type="scientific">Salmonella enterica subsp. enterica serovar Bovismorbificans</name>
    <dbReference type="NCBI Taxonomy" id="58097"/>
    <lineage>
        <taxon>Bacteria</taxon>
        <taxon>Pseudomonadati</taxon>
        <taxon>Pseudomonadota</taxon>
        <taxon>Gammaproteobacteria</taxon>
        <taxon>Enterobacterales</taxon>
        <taxon>Enterobacteriaceae</taxon>
        <taxon>Salmonella</taxon>
    </lineage>
</organism>
<reference evidence="1 2" key="1">
    <citation type="submission" date="2015-03" db="EMBL/GenBank/DDBJ databases">
        <authorList>
            <consortium name="Pathogen Informatics"/>
        </authorList>
    </citation>
    <scope>NUCLEOTIDE SEQUENCE [LARGE SCALE GENOMIC DNA]</scope>
    <source>
        <strain evidence="1 2">3476</strain>
    </source>
</reference>
<dbReference type="EMBL" id="CQPC01000001">
    <property type="protein sequence ID" value="CNT56605.1"/>
    <property type="molecule type" value="Genomic_DNA"/>
</dbReference>